<dbReference type="PANTHER" id="PTHR43673">
    <property type="entry name" value="NAD(P)H NITROREDUCTASE YDGI-RELATED"/>
    <property type="match status" value="1"/>
</dbReference>
<evidence type="ECO:0000259" key="3">
    <source>
        <dbReference type="Pfam" id="PF00881"/>
    </source>
</evidence>
<keyword evidence="5" id="KW-1185">Reference proteome</keyword>
<dbReference type="PANTHER" id="PTHR43673:SF12">
    <property type="entry name" value="PROTEIN DRGA"/>
    <property type="match status" value="1"/>
</dbReference>
<dbReference type="InterPro" id="IPR029479">
    <property type="entry name" value="Nitroreductase"/>
</dbReference>
<dbReference type="AlphaFoldDB" id="A0A4R3JX81"/>
<dbReference type="GO" id="GO:0016491">
    <property type="term" value="F:oxidoreductase activity"/>
    <property type="evidence" value="ECO:0007669"/>
    <property type="project" value="UniProtKB-KW"/>
</dbReference>
<dbReference type="RefSeq" id="WP_126462126.1">
    <property type="nucleotide sequence ID" value="NZ_AP018721.1"/>
</dbReference>
<feature type="domain" description="Nitroreductase" evidence="3">
    <location>
        <begin position="7"/>
        <end position="177"/>
    </location>
</feature>
<evidence type="ECO:0000313" key="5">
    <source>
        <dbReference type="Proteomes" id="UP000295135"/>
    </source>
</evidence>
<accession>A0A4R3JX81</accession>
<organism evidence="4 5">
    <name type="scientific">Sulfuritortus calidifontis</name>
    <dbReference type="NCBI Taxonomy" id="1914471"/>
    <lineage>
        <taxon>Bacteria</taxon>
        <taxon>Pseudomonadati</taxon>
        <taxon>Pseudomonadota</taxon>
        <taxon>Betaproteobacteria</taxon>
        <taxon>Nitrosomonadales</taxon>
        <taxon>Thiobacillaceae</taxon>
        <taxon>Sulfuritortus</taxon>
    </lineage>
</organism>
<dbReference type="Proteomes" id="UP000295135">
    <property type="component" value="Unassembled WGS sequence"/>
</dbReference>
<keyword evidence="2" id="KW-0560">Oxidoreductase</keyword>
<dbReference type="OrthoDB" id="9809288at2"/>
<comment type="caution">
    <text evidence="4">The sequence shown here is derived from an EMBL/GenBank/DDBJ whole genome shotgun (WGS) entry which is preliminary data.</text>
</comment>
<dbReference type="CDD" id="cd02137">
    <property type="entry name" value="MhqN-like"/>
    <property type="match status" value="1"/>
</dbReference>
<sequence>MNVFNAIEARRSVKQFDPDYKLSEAEIEKLLSLAVLSPTAFNIQHWRFVRVEDKALREKLRAVSWMQPQITDASLLLVLCADLDAWRKSPERYWRDAPADVREGVVAAIQAYYDGREQVQRDEAMRSCGIAAQSLMLAAKAMGYDSCPMDLSDFDQVAPLIKLPAGHVIGLFLAIGKAMREPWPRAGQLPLSEVVVRDHF</sequence>
<protein>
    <submittedName>
        <fullName evidence="4">Nitroreductase</fullName>
    </submittedName>
</protein>
<proteinExistence type="inferred from homology"/>
<evidence type="ECO:0000256" key="1">
    <source>
        <dbReference type="ARBA" id="ARBA00007118"/>
    </source>
</evidence>
<reference evidence="4 5" key="1">
    <citation type="submission" date="2019-03" db="EMBL/GenBank/DDBJ databases">
        <title>Genomic Encyclopedia of Type Strains, Phase IV (KMG-IV): sequencing the most valuable type-strain genomes for metagenomic binning, comparative biology and taxonomic classification.</title>
        <authorList>
            <person name="Goeker M."/>
        </authorList>
    </citation>
    <scope>NUCLEOTIDE SEQUENCE [LARGE SCALE GENOMIC DNA]</scope>
    <source>
        <strain evidence="4 5">DSM 103923</strain>
    </source>
</reference>
<dbReference type="InterPro" id="IPR000415">
    <property type="entry name" value="Nitroreductase-like"/>
</dbReference>
<comment type="similarity">
    <text evidence="1">Belongs to the nitroreductase family.</text>
</comment>
<dbReference type="Pfam" id="PF00881">
    <property type="entry name" value="Nitroreductase"/>
    <property type="match status" value="1"/>
</dbReference>
<dbReference type="EMBL" id="SLZY01000003">
    <property type="protein sequence ID" value="TCS73000.1"/>
    <property type="molecule type" value="Genomic_DNA"/>
</dbReference>
<evidence type="ECO:0000256" key="2">
    <source>
        <dbReference type="ARBA" id="ARBA00023002"/>
    </source>
</evidence>
<evidence type="ECO:0000313" key="4">
    <source>
        <dbReference type="EMBL" id="TCS73000.1"/>
    </source>
</evidence>
<dbReference type="SUPFAM" id="SSF55469">
    <property type="entry name" value="FMN-dependent nitroreductase-like"/>
    <property type="match status" value="1"/>
</dbReference>
<name>A0A4R3JX81_9PROT</name>
<dbReference type="Gene3D" id="3.40.109.10">
    <property type="entry name" value="NADH Oxidase"/>
    <property type="match status" value="1"/>
</dbReference>
<gene>
    <name evidence="4" type="ORF">EDC61_103123</name>
</gene>